<organism evidence="1 2">
    <name type="scientific">Rhamnella rubrinervis</name>
    <dbReference type="NCBI Taxonomy" id="2594499"/>
    <lineage>
        <taxon>Eukaryota</taxon>
        <taxon>Viridiplantae</taxon>
        <taxon>Streptophyta</taxon>
        <taxon>Embryophyta</taxon>
        <taxon>Tracheophyta</taxon>
        <taxon>Spermatophyta</taxon>
        <taxon>Magnoliopsida</taxon>
        <taxon>eudicotyledons</taxon>
        <taxon>Gunneridae</taxon>
        <taxon>Pentapetalae</taxon>
        <taxon>rosids</taxon>
        <taxon>fabids</taxon>
        <taxon>Rosales</taxon>
        <taxon>Rhamnaceae</taxon>
        <taxon>rhamnoid group</taxon>
        <taxon>Rhamneae</taxon>
        <taxon>Rhamnella</taxon>
    </lineage>
</organism>
<dbReference type="Gene3D" id="3.20.20.80">
    <property type="entry name" value="Glycosidases"/>
    <property type="match status" value="1"/>
</dbReference>
<comment type="caution">
    <text evidence="1">The sequence shown here is derived from an EMBL/GenBank/DDBJ whole genome shotgun (WGS) entry which is preliminary data.</text>
</comment>
<gene>
    <name evidence="1" type="ORF">FNV43_RR06081</name>
</gene>
<sequence length="96" mass="11051">MMAEQFPRLECGKRRRFQRKVCSVVNLWILSIFHLPQEEKALWLALNRGGRVSSLIDGQGVTDVDNSTTLKDALNDSLRIEYHHEHLSHVLKAIVN</sequence>
<dbReference type="Proteomes" id="UP000796880">
    <property type="component" value="Unassembled WGS sequence"/>
</dbReference>
<keyword evidence="2" id="KW-1185">Reference proteome</keyword>
<dbReference type="EMBL" id="VOIH02000003">
    <property type="protein sequence ID" value="KAF3450002.1"/>
    <property type="molecule type" value="Genomic_DNA"/>
</dbReference>
<accession>A0A8K0HCC0</accession>
<protein>
    <submittedName>
        <fullName evidence="1">Uncharacterized protein</fullName>
    </submittedName>
</protein>
<evidence type="ECO:0000313" key="1">
    <source>
        <dbReference type="EMBL" id="KAF3450002.1"/>
    </source>
</evidence>
<evidence type="ECO:0000313" key="2">
    <source>
        <dbReference type="Proteomes" id="UP000796880"/>
    </source>
</evidence>
<dbReference type="AlphaFoldDB" id="A0A8K0HCC0"/>
<name>A0A8K0HCC0_9ROSA</name>
<reference evidence="1" key="1">
    <citation type="submission" date="2020-03" db="EMBL/GenBank/DDBJ databases">
        <title>A high-quality chromosome-level genome assembly of a woody plant with both climbing and erect habits, Rhamnella rubrinervis.</title>
        <authorList>
            <person name="Lu Z."/>
            <person name="Yang Y."/>
            <person name="Zhu X."/>
            <person name="Sun Y."/>
        </authorList>
    </citation>
    <scope>NUCLEOTIDE SEQUENCE</scope>
    <source>
        <strain evidence="1">BYM</strain>
        <tissue evidence="1">Leaf</tissue>
    </source>
</reference>
<proteinExistence type="predicted"/>